<feature type="transmembrane region" description="Helical" evidence="1">
    <location>
        <begin position="93"/>
        <end position="111"/>
    </location>
</feature>
<dbReference type="RefSeq" id="WP_244753539.1">
    <property type="nucleotide sequence ID" value="NZ_CP095074.1"/>
</dbReference>
<feature type="transmembrane region" description="Helical" evidence="1">
    <location>
        <begin position="118"/>
        <end position="137"/>
    </location>
</feature>
<protein>
    <submittedName>
        <fullName evidence="2">Uncharacterized protein</fullName>
    </submittedName>
</protein>
<dbReference type="NCBIfam" id="NF041644">
    <property type="entry name" value="CBO0543_fam"/>
    <property type="match status" value="1"/>
</dbReference>
<gene>
    <name evidence="2" type="ORF">MUO14_02800</name>
</gene>
<proteinExistence type="predicted"/>
<sequence>MHILIVVWAILAAWRWADWSRFHDFHATIIYMSAMDLLYFLLTVDYHLWTVQSNLGFPQTVVALFYTFIVFPCTVILFLSNYPHKLGKQVLHIGKWVIIYIGIEWIGYLNGSIYYEHGWSLGWSFLFVIIMFPMLRLHYKQPILAYLASVIIISFLISSFDVPWMGF</sequence>
<organism evidence="2 3">
    <name type="scientific">Halobacillus shinanisalinarum</name>
    <dbReference type="NCBI Taxonomy" id="2932258"/>
    <lineage>
        <taxon>Bacteria</taxon>
        <taxon>Bacillati</taxon>
        <taxon>Bacillota</taxon>
        <taxon>Bacilli</taxon>
        <taxon>Bacillales</taxon>
        <taxon>Bacillaceae</taxon>
        <taxon>Halobacillus</taxon>
    </lineage>
</organism>
<feature type="transmembrane region" description="Helical" evidence="1">
    <location>
        <begin position="143"/>
        <end position="164"/>
    </location>
</feature>
<keyword evidence="1" id="KW-0812">Transmembrane</keyword>
<dbReference type="InterPro" id="IPR048147">
    <property type="entry name" value="CBO0543-like"/>
</dbReference>
<feature type="transmembrane region" description="Helical" evidence="1">
    <location>
        <begin position="27"/>
        <end position="49"/>
    </location>
</feature>
<accession>A0ABY4H0G4</accession>
<keyword evidence="1" id="KW-1133">Transmembrane helix</keyword>
<keyword evidence="1" id="KW-0472">Membrane</keyword>
<dbReference type="EMBL" id="CP095074">
    <property type="protein sequence ID" value="UOQ93928.1"/>
    <property type="molecule type" value="Genomic_DNA"/>
</dbReference>
<evidence type="ECO:0000313" key="3">
    <source>
        <dbReference type="Proteomes" id="UP000831880"/>
    </source>
</evidence>
<reference evidence="2 3" key="1">
    <citation type="submission" date="2022-04" db="EMBL/GenBank/DDBJ databases">
        <title>Halobacillus sp. isolated from saltern.</title>
        <authorList>
            <person name="Won M."/>
            <person name="Lee C.-M."/>
            <person name="Woen H.-Y."/>
            <person name="Kwon S.-W."/>
        </authorList>
    </citation>
    <scope>NUCLEOTIDE SEQUENCE [LARGE SCALE GENOMIC DNA]</scope>
    <source>
        <strain evidence="2 3">SSTM10-2</strain>
    </source>
</reference>
<dbReference type="Proteomes" id="UP000831880">
    <property type="component" value="Chromosome"/>
</dbReference>
<keyword evidence="3" id="KW-1185">Reference proteome</keyword>
<feature type="transmembrane region" description="Helical" evidence="1">
    <location>
        <begin position="61"/>
        <end position="81"/>
    </location>
</feature>
<evidence type="ECO:0000313" key="2">
    <source>
        <dbReference type="EMBL" id="UOQ93928.1"/>
    </source>
</evidence>
<evidence type="ECO:0000256" key="1">
    <source>
        <dbReference type="SAM" id="Phobius"/>
    </source>
</evidence>
<name>A0ABY4H0G4_9BACI</name>